<dbReference type="EMBL" id="CADEBC010000858">
    <property type="protein sequence ID" value="CAB3261626.1"/>
    <property type="molecule type" value="Genomic_DNA"/>
</dbReference>
<feature type="region of interest" description="Disordered" evidence="1">
    <location>
        <begin position="70"/>
        <end position="97"/>
    </location>
</feature>
<evidence type="ECO:0000256" key="1">
    <source>
        <dbReference type="SAM" id="MobiDB-lite"/>
    </source>
</evidence>
<evidence type="ECO:0000313" key="5">
    <source>
        <dbReference type="Proteomes" id="UP000494106"/>
    </source>
</evidence>
<evidence type="ECO:0000313" key="3">
    <source>
        <dbReference type="EMBL" id="CAB3220669.1"/>
    </source>
</evidence>
<gene>
    <name evidence="4" type="ORF">APLA_LOCUS18024</name>
    <name evidence="3" type="ORF">APLA_LOCUS376</name>
</gene>
<evidence type="ECO:0000256" key="2">
    <source>
        <dbReference type="SAM" id="Phobius"/>
    </source>
</evidence>
<proteinExistence type="predicted"/>
<keyword evidence="5" id="KW-1185">Reference proteome</keyword>
<sequence>MCGCDCGGCGGIPFCTGNLFVIAERVISYVALTAVVCCIVILFAISLGIGIGLGYNYCVVDLKVQSYSQKPPALRSGSDESVDEIPNDSRRRLVSSSTSSATDAVATVTVTAPAVAADKYTLTLPLHGNMDFAALLAKLRARNKNITLELVT</sequence>
<organism evidence="4 5">
    <name type="scientific">Arctia plantaginis</name>
    <name type="common">Wood tiger moth</name>
    <name type="synonym">Phalaena plantaginis</name>
    <dbReference type="NCBI Taxonomy" id="874455"/>
    <lineage>
        <taxon>Eukaryota</taxon>
        <taxon>Metazoa</taxon>
        <taxon>Ecdysozoa</taxon>
        <taxon>Arthropoda</taxon>
        <taxon>Hexapoda</taxon>
        <taxon>Insecta</taxon>
        <taxon>Pterygota</taxon>
        <taxon>Neoptera</taxon>
        <taxon>Endopterygota</taxon>
        <taxon>Lepidoptera</taxon>
        <taxon>Glossata</taxon>
        <taxon>Ditrysia</taxon>
        <taxon>Noctuoidea</taxon>
        <taxon>Erebidae</taxon>
        <taxon>Arctiinae</taxon>
        <taxon>Arctia</taxon>
    </lineage>
</organism>
<dbReference type="EMBL" id="CADEBD010000038">
    <property type="protein sequence ID" value="CAB3220669.1"/>
    <property type="molecule type" value="Genomic_DNA"/>
</dbReference>
<feature type="transmembrane region" description="Helical" evidence="2">
    <location>
        <begin position="26"/>
        <end position="53"/>
    </location>
</feature>
<dbReference type="AlphaFoldDB" id="A0A8S1BG61"/>
<dbReference type="OrthoDB" id="7491776at2759"/>
<evidence type="ECO:0000313" key="6">
    <source>
        <dbReference type="Proteomes" id="UP000494256"/>
    </source>
</evidence>
<name>A0A8S1BG61_ARCPL</name>
<keyword evidence="2" id="KW-0472">Membrane</keyword>
<protein>
    <submittedName>
        <fullName evidence="4">Uncharacterized protein</fullName>
    </submittedName>
</protein>
<dbReference type="Proteomes" id="UP000494106">
    <property type="component" value="Unassembled WGS sequence"/>
</dbReference>
<accession>A0A8S1BG61</accession>
<dbReference type="Proteomes" id="UP000494256">
    <property type="component" value="Unassembled WGS sequence"/>
</dbReference>
<evidence type="ECO:0000313" key="4">
    <source>
        <dbReference type="EMBL" id="CAB3261626.1"/>
    </source>
</evidence>
<keyword evidence="2" id="KW-0812">Transmembrane</keyword>
<keyword evidence="2" id="KW-1133">Transmembrane helix</keyword>
<comment type="caution">
    <text evidence="4">The sequence shown here is derived from an EMBL/GenBank/DDBJ whole genome shotgun (WGS) entry which is preliminary data.</text>
</comment>
<reference evidence="5 6" key="1">
    <citation type="submission" date="2020-04" db="EMBL/GenBank/DDBJ databases">
        <authorList>
            <person name="Wallbank WR R."/>
            <person name="Pardo Diaz C."/>
            <person name="Kozak K."/>
            <person name="Martin S."/>
            <person name="Jiggins C."/>
            <person name="Moest M."/>
            <person name="Warren A I."/>
            <person name="Byers J.R.P. K."/>
            <person name="Montejo-Kovacevich G."/>
            <person name="Yen C E."/>
        </authorList>
    </citation>
    <scope>NUCLEOTIDE SEQUENCE [LARGE SCALE GENOMIC DNA]</scope>
</reference>